<dbReference type="Proteomes" id="UP001151760">
    <property type="component" value="Unassembled WGS sequence"/>
</dbReference>
<dbReference type="EMBL" id="BQNB010018049">
    <property type="protein sequence ID" value="GJT70130.1"/>
    <property type="molecule type" value="Genomic_DNA"/>
</dbReference>
<accession>A0ABQ5G3C6</accession>
<keyword evidence="2" id="KW-1185">Reference proteome</keyword>
<gene>
    <name evidence="1" type="ORF">Tco_1029416</name>
</gene>
<name>A0ABQ5G3C6_9ASTR</name>
<protein>
    <submittedName>
        <fullName evidence="1">Uncharacterized protein</fullName>
    </submittedName>
</protein>
<evidence type="ECO:0000313" key="2">
    <source>
        <dbReference type="Proteomes" id="UP001151760"/>
    </source>
</evidence>
<reference evidence="1" key="1">
    <citation type="journal article" date="2022" name="Int. J. Mol. Sci.">
        <title>Draft Genome of Tanacetum Coccineum: Genomic Comparison of Closely Related Tanacetum-Family Plants.</title>
        <authorList>
            <person name="Yamashiro T."/>
            <person name="Shiraishi A."/>
            <person name="Nakayama K."/>
            <person name="Satake H."/>
        </authorList>
    </citation>
    <scope>NUCLEOTIDE SEQUENCE</scope>
</reference>
<evidence type="ECO:0000313" key="1">
    <source>
        <dbReference type="EMBL" id="GJT70130.1"/>
    </source>
</evidence>
<comment type="caution">
    <text evidence="1">The sequence shown here is derived from an EMBL/GenBank/DDBJ whole genome shotgun (WGS) entry which is preliminary data.</text>
</comment>
<organism evidence="1 2">
    <name type="scientific">Tanacetum coccineum</name>
    <dbReference type="NCBI Taxonomy" id="301880"/>
    <lineage>
        <taxon>Eukaryota</taxon>
        <taxon>Viridiplantae</taxon>
        <taxon>Streptophyta</taxon>
        <taxon>Embryophyta</taxon>
        <taxon>Tracheophyta</taxon>
        <taxon>Spermatophyta</taxon>
        <taxon>Magnoliopsida</taxon>
        <taxon>eudicotyledons</taxon>
        <taxon>Gunneridae</taxon>
        <taxon>Pentapetalae</taxon>
        <taxon>asterids</taxon>
        <taxon>campanulids</taxon>
        <taxon>Asterales</taxon>
        <taxon>Asteraceae</taxon>
        <taxon>Asteroideae</taxon>
        <taxon>Anthemideae</taxon>
        <taxon>Anthemidinae</taxon>
        <taxon>Tanacetum</taxon>
    </lineage>
</organism>
<proteinExistence type="predicted"/>
<reference evidence="1" key="2">
    <citation type="submission" date="2022-01" db="EMBL/GenBank/DDBJ databases">
        <authorList>
            <person name="Yamashiro T."/>
            <person name="Shiraishi A."/>
            <person name="Satake H."/>
            <person name="Nakayama K."/>
        </authorList>
    </citation>
    <scope>NUCLEOTIDE SEQUENCE</scope>
</reference>
<sequence length="87" mass="9490">MSNLELTVVAIADIEDIGATFRLLAKVWTDFHESGRTRTYSMHESGEGSLVGLLETSRKNVGPSSSCLFNMDTVLQTLVSVANKDNL</sequence>